<feature type="transmembrane region" description="Helical" evidence="7">
    <location>
        <begin position="411"/>
        <end position="433"/>
    </location>
</feature>
<keyword evidence="3" id="KW-1003">Cell membrane</keyword>
<feature type="transmembrane region" description="Helical" evidence="7">
    <location>
        <begin position="143"/>
        <end position="162"/>
    </location>
</feature>
<evidence type="ECO:0000256" key="5">
    <source>
        <dbReference type="ARBA" id="ARBA00022989"/>
    </source>
</evidence>
<reference evidence="9" key="1">
    <citation type="journal article" date="2019" name="Int. J. Syst. Evol. Microbiol.">
        <title>The Global Catalogue of Microorganisms (GCM) 10K type strain sequencing project: providing services to taxonomists for standard genome sequencing and annotation.</title>
        <authorList>
            <consortium name="The Broad Institute Genomics Platform"/>
            <consortium name="The Broad Institute Genome Sequencing Center for Infectious Disease"/>
            <person name="Wu L."/>
            <person name="Ma J."/>
        </authorList>
    </citation>
    <scope>NUCLEOTIDE SEQUENCE [LARGE SCALE GENOMIC DNA]</scope>
    <source>
        <strain evidence="9">NBRC 111756</strain>
    </source>
</reference>
<dbReference type="Proteomes" id="UP001596422">
    <property type="component" value="Unassembled WGS sequence"/>
</dbReference>
<keyword evidence="9" id="KW-1185">Reference proteome</keyword>
<comment type="similarity">
    <text evidence="2">Belongs to the polysaccharide synthase family.</text>
</comment>
<feature type="transmembrane region" description="Helical" evidence="7">
    <location>
        <begin position="75"/>
        <end position="94"/>
    </location>
</feature>
<feature type="transmembrane region" description="Helical" evidence="7">
    <location>
        <begin position="439"/>
        <end position="462"/>
    </location>
</feature>
<comment type="subcellular location">
    <subcellularLocation>
        <location evidence="1">Cell membrane</location>
        <topology evidence="1">Multi-pass membrane protein</topology>
    </subcellularLocation>
</comment>
<evidence type="ECO:0000256" key="3">
    <source>
        <dbReference type="ARBA" id="ARBA00022475"/>
    </source>
</evidence>
<name>A0ABW1ZUP5_9GAMM</name>
<dbReference type="Pfam" id="PF13440">
    <property type="entry name" value="Polysacc_synt_3"/>
    <property type="match status" value="1"/>
</dbReference>
<evidence type="ECO:0000313" key="9">
    <source>
        <dbReference type="Proteomes" id="UP001596422"/>
    </source>
</evidence>
<feature type="transmembrane region" description="Helical" evidence="7">
    <location>
        <begin position="285"/>
        <end position="311"/>
    </location>
</feature>
<feature type="transmembrane region" description="Helical" evidence="7">
    <location>
        <begin position="317"/>
        <end position="339"/>
    </location>
</feature>
<proteinExistence type="inferred from homology"/>
<evidence type="ECO:0000313" key="8">
    <source>
        <dbReference type="EMBL" id="MFC6669018.1"/>
    </source>
</evidence>
<keyword evidence="5 7" id="KW-1133">Transmembrane helix</keyword>
<organism evidence="8 9">
    <name type="scientific">Marinobacterium aestuariivivens</name>
    <dbReference type="NCBI Taxonomy" id="1698799"/>
    <lineage>
        <taxon>Bacteria</taxon>
        <taxon>Pseudomonadati</taxon>
        <taxon>Pseudomonadota</taxon>
        <taxon>Gammaproteobacteria</taxon>
        <taxon>Oceanospirillales</taxon>
        <taxon>Oceanospirillaceae</taxon>
        <taxon>Marinobacterium</taxon>
    </lineage>
</organism>
<feature type="transmembrane region" description="Helical" evidence="7">
    <location>
        <begin position="37"/>
        <end position="54"/>
    </location>
</feature>
<dbReference type="EMBL" id="JBHSWE010000001">
    <property type="protein sequence ID" value="MFC6669018.1"/>
    <property type="molecule type" value="Genomic_DNA"/>
</dbReference>
<feature type="transmembrane region" description="Helical" evidence="7">
    <location>
        <begin position="379"/>
        <end position="399"/>
    </location>
</feature>
<feature type="transmembrane region" description="Helical" evidence="7">
    <location>
        <begin position="12"/>
        <end position="31"/>
    </location>
</feature>
<protein>
    <submittedName>
        <fullName evidence="8">Oligosaccharide flippase family protein</fullName>
    </submittedName>
</protein>
<evidence type="ECO:0000256" key="7">
    <source>
        <dbReference type="SAM" id="Phobius"/>
    </source>
</evidence>
<comment type="caution">
    <text evidence="8">The sequence shown here is derived from an EMBL/GenBank/DDBJ whole genome shotgun (WGS) entry which is preliminary data.</text>
</comment>
<dbReference type="RefSeq" id="WP_379907564.1">
    <property type="nucleotide sequence ID" value="NZ_JBHSWE010000001.1"/>
</dbReference>
<evidence type="ECO:0000256" key="2">
    <source>
        <dbReference type="ARBA" id="ARBA00007430"/>
    </source>
</evidence>
<accession>A0ABW1ZUP5</accession>
<gene>
    <name evidence="8" type="ORF">ACFQDL_02005</name>
</gene>
<dbReference type="PANTHER" id="PTHR30250">
    <property type="entry name" value="PST FAMILY PREDICTED COLANIC ACID TRANSPORTER"/>
    <property type="match status" value="1"/>
</dbReference>
<feature type="transmembrane region" description="Helical" evidence="7">
    <location>
        <begin position="106"/>
        <end position="131"/>
    </location>
</feature>
<evidence type="ECO:0000256" key="1">
    <source>
        <dbReference type="ARBA" id="ARBA00004651"/>
    </source>
</evidence>
<dbReference type="PANTHER" id="PTHR30250:SF10">
    <property type="entry name" value="LIPOPOLYSACCHARIDE BIOSYNTHESIS PROTEIN WZXC"/>
    <property type="match status" value="1"/>
</dbReference>
<evidence type="ECO:0000256" key="4">
    <source>
        <dbReference type="ARBA" id="ARBA00022692"/>
    </source>
</evidence>
<keyword evidence="6 7" id="KW-0472">Membrane</keyword>
<evidence type="ECO:0000256" key="6">
    <source>
        <dbReference type="ARBA" id="ARBA00023136"/>
    </source>
</evidence>
<dbReference type="InterPro" id="IPR050833">
    <property type="entry name" value="Poly_Biosynth_Transport"/>
</dbReference>
<sequence>MAVRKNLSQMGIAHLISFLLSFGSVVVVSRLLTPLEIGVYSVSVAVLGMAHIFRDFGVGQYLVQAREVGRKEFRAAFSVTLYSSWLLAFVLFMAREPLARLYDHPGVAEVLSILCINFLILPFGTPLLALMQRELQFHYLATNLWLTNLVQTVVTIGCAFAGQSYLSMAWGALVAHVVKVVWLNCVRPGEIIMWPTVRGIGEAFRFGSLASLASIIRELGSGAPDLILGRTLGFVEVAFLSRANGLKKMLIARVIALVRSVYFPTFASELRSGVNGAELFSRSMCYLVAIMAPILAVMAVLAEPLILFLFGSQWERSAPLASLICVYAMVLTPYTFYSLSLIAAGEVKRNLAVESVIQAVQVLVLLSSIWLSLEDVVRLFGLVTMAQILCVQRALYRTFGLRFVDHMRTVFPSLMLVPCSCLGPALAVFYAMSNGLSGYHFPILAVSGLLAGVGWLTGVFVLRHPMKMEVLTLIGTLNRICFSRFRQNAK</sequence>
<keyword evidence="4 7" id="KW-0812">Transmembrane</keyword>